<feature type="signal peptide" evidence="5">
    <location>
        <begin position="1"/>
        <end position="19"/>
    </location>
</feature>
<sequence length="703" mass="77212">RKQQLCTIVVLSLLPCRRAQDTFEDPHKPPPSAVVHVRGLSDTALESDLVEAVRHFGLVSFVVMIPKTRQALVEFEDPESSRSCVDYSSKGSVYVCGQPAYFNFSTSQKLWRPGVPGDNGNSNHILLFTILNPIYPITTDVLYNICKPFGPLQRIVIFRKNGLQAFVEFVSVESAERANSSLNGADIYSGCCTLIVDYARATRLNVFKNDSETWDFTNPGLKQGKTNIEHIRAALSRQLVVEHLRALPHTEAHGGNLQATHEQSSARQPTATDVNGDDTNGDIGDILVGTWEAPGTKQPTRRRRCDTHGRPAPPHACSATSRNTRRSTPRPLHRNRHVPLGRGHRITRVQPQAPGDTALTDRQSTGTTAKKPGATKARIHRERDLEISRTERVPMRLGLKIAPLVRIYLDAQDNAVMPAKQTSLLGDHPKAHACGGGDCGGHQQPPPPGVDYGSGGDGMGGGGGMGMGVGMGNQVGPQGGTQGQHVQAMMNQQADNKVLIVYDLDAERFNCDRVFNILCLFGDVEKVKFLKSKPGAAMVEMGDQYAVHRAVFHLNMSQIFGNKINLCVSRQRSIVPGQAFELLDGTDSYRDYAGSHNYRYANSEKAAKNRNQRPTAVLHFFNAPTDITAEMFAQLCDEMSIARPRSFKVFSGKTDRSVSGLTEWETKNDAMEALACINHHPLKNANVPYLYTLKLCFSTAQPS</sequence>
<keyword evidence="5" id="KW-0732">Signal</keyword>
<dbReference type="Pfam" id="PF13893">
    <property type="entry name" value="RRM_5"/>
    <property type="match status" value="1"/>
</dbReference>
<feature type="domain" description="RRM" evidence="6">
    <location>
        <begin position="497"/>
        <end position="571"/>
    </location>
</feature>
<evidence type="ECO:0000259" key="6">
    <source>
        <dbReference type="PROSITE" id="PS50102"/>
    </source>
</evidence>
<evidence type="ECO:0000256" key="4">
    <source>
        <dbReference type="SAM" id="MobiDB-lite"/>
    </source>
</evidence>
<feature type="region of interest" description="Disordered" evidence="4">
    <location>
        <begin position="255"/>
        <end position="380"/>
    </location>
</feature>
<accession>A0AAJ7SK93</accession>
<dbReference type="Pfam" id="PF11835">
    <property type="entry name" value="RRM_8"/>
    <property type="match status" value="1"/>
</dbReference>
<dbReference type="SUPFAM" id="SSF54928">
    <property type="entry name" value="RNA-binding domain, RBD"/>
    <property type="match status" value="3"/>
</dbReference>
<evidence type="ECO:0000313" key="8">
    <source>
        <dbReference type="RefSeq" id="XP_032800073.1"/>
    </source>
</evidence>
<name>A0AAJ7SK93_PETMA</name>
<evidence type="ECO:0000256" key="2">
    <source>
        <dbReference type="ARBA" id="ARBA00022884"/>
    </source>
</evidence>
<organism evidence="7 8">
    <name type="scientific">Petromyzon marinus</name>
    <name type="common">Sea lamprey</name>
    <dbReference type="NCBI Taxonomy" id="7757"/>
    <lineage>
        <taxon>Eukaryota</taxon>
        <taxon>Metazoa</taxon>
        <taxon>Chordata</taxon>
        <taxon>Craniata</taxon>
        <taxon>Vertebrata</taxon>
        <taxon>Cyclostomata</taxon>
        <taxon>Hyperoartia</taxon>
        <taxon>Petromyzontiformes</taxon>
        <taxon>Petromyzontidae</taxon>
        <taxon>Petromyzon</taxon>
    </lineage>
</organism>
<dbReference type="Gene3D" id="3.30.70.330">
    <property type="match status" value="4"/>
</dbReference>
<dbReference type="InterPro" id="IPR012677">
    <property type="entry name" value="Nucleotide-bd_a/b_plait_sf"/>
</dbReference>
<dbReference type="InterPro" id="IPR000504">
    <property type="entry name" value="RRM_dom"/>
</dbReference>
<dbReference type="InterPro" id="IPR035979">
    <property type="entry name" value="RBD_domain_sf"/>
</dbReference>
<evidence type="ECO:0000256" key="3">
    <source>
        <dbReference type="PROSITE-ProRule" id="PRU00176"/>
    </source>
</evidence>
<evidence type="ECO:0000256" key="1">
    <source>
        <dbReference type="ARBA" id="ARBA00022737"/>
    </source>
</evidence>
<dbReference type="PROSITE" id="PS50102">
    <property type="entry name" value="RRM"/>
    <property type="match status" value="3"/>
</dbReference>
<feature type="non-terminal residue" evidence="8">
    <location>
        <position position="1"/>
    </location>
</feature>
<feature type="domain" description="RRM" evidence="6">
    <location>
        <begin position="124"/>
        <end position="201"/>
    </location>
</feature>
<dbReference type="InterPro" id="IPR021790">
    <property type="entry name" value="PTBP1-like_RRM2"/>
</dbReference>
<feature type="compositionally biased region" description="Basic residues" evidence="4">
    <location>
        <begin position="323"/>
        <end position="347"/>
    </location>
</feature>
<dbReference type="SMART" id="SM00360">
    <property type="entry name" value="RRM"/>
    <property type="match status" value="3"/>
</dbReference>
<dbReference type="CDD" id="cd12689">
    <property type="entry name" value="RRM1_hnRNPL_like"/>
    <property type="match status" value="1"/>
</dbReference>
<dbReference type="RefSeq" id="XP_032800073.1">
    <property type="nucleotide sequence ID" value="XM_032944182.1"/>
</dbReference>
<dbReference type="FunFam" id="3.30.70.330:FF:000073">
    <property type="entry name" value="Heterogeneous nuclear ribonucleoprotein L like"/>
    <property type="match status" value="1"/>
</dbReference>
<keyword evidence="1" id="KW-0677">Repeat</keyword>
<reference evidence="8" key="1">
    <citation type="submission" date="2025-08" db="UniProtKB">
        <authorList>
            <consortium name="RefSeq"/>
        </authorList>
    </citation>
    <scope>IDENTIFICATION</scope>
    <source>
        <tissue evidence="8">Sperm</tissue>
    </source>
</reference>
<gene>
    <name evidence="8" type="primary">LOC116937059</name>
</gene>
<proteinExistence type="predicted"/>
<feature type="domain" description="RRM" evidence="6">
    <location>
        <begin position="33"/>
        <end position="107"/>
    </location>
</feature>
<keyword evidence="2 3" id="KW-0694">RNA-binding</keyword>
<evidence type="ECO:0000256" key="5">
    <source>
        <dbReference type="SAM" id="SignalP"/>
    </source>
</evidence>
<dbReference type="Proteomes" id="UP001318040">
    <property type="component" value="Unplaced"/>
</dbReference>
<dbReference type="InterPro" id="IPR055204">
    <property type="entry name" value="HNRNPL_RRM"/>
</dbReference>
<feature type="compositionally biased region" description="Low complexity" evidence="4">
    <location>
        <begin position="365"/>
        <end position="376"/>
    </location>
</feature>
<feature type="compositionally biased region" description="Polar residues" evidence="4">
    <location>
        <begin position="257"/>
        <end position="271"/>
    </location>
</feature>
<dbReference type="AlphaFoldDB" id="A0AAJ7SK93"/>
<dbReference type="Pfam" id="PF22976">
    <property type="entry name" value="RRM_10"/>
    <property type="match status" value="1"/>
</dbReference>
<dbReference type="GO" id="GO:0003723">
    <property type="term" value="F:RNA binding"/>
    <property type="evidence" value="ECO:0007669"/>
    <property type="project" value="UniProtKB-UniRule"/>
</dbReference>
<dbReference type="KEGG" id="pmrn:116937059"/>
<feature type="chain" id="PRO_5042557477" evidence="5">
    <location>
        <begin position="20"/>
        <end position="703"/>
    </location>
</feature>
<protein>
    <submittedName>
        <fullName evidence="8">Heterogeneous nuclear ribonucleoprotein L-like</fullName>
    </submittedName>
</protein>
<dbReference type="PANTHER" id="PTHR15592">
    <property type="entry name" value="MATRIN 3/NUCLEAR PROTEIN 220-RELATED"/>
    <property type="match status" value="1"/>
</dbReference>
<keyword evidence="7" id="KW-1185">Reference proteome</keyword>
<evidence type="ECO:0000313" key="7">
    <source>
        <dbReference type="Proteomes" id="UP001318040"/>
    </source>
</evidence>
<dbReference type="FunFam" id="3.30.70.330:FF:000072">
    <property type="entry name" value="heterogeneous nuclear ribonucleoprotein L isoform X1"/>
    <property type="match status" value="1"/>
</dbReference>